<comment type="subcellular location">
    <subcellularLocation>
        <location evidence="8">Cytoplasm</location>
    </subcellularLocation>
</comment>
<evidence type="ECO:0000256" key="10">
    <source>
        <dbReference type="SAM" id="MobiDB-lite"/>
    </source>
</evidence>
<protein>
    <recommendedName>
        <fullName evidence="8">Methionine aminopeptidase 2</fullName>
        <shortName evidence="8">MAP 2</shortName>
        <shortName evidence="8">MetAP 2</shortName>
        <ecNumber evidence="8">3.4.11.18</ecNumber>
    </recommendedName>
    <alternativeName>
        <fullName evidence="8">Peptidase M</fullName>
    </alternativeName>
</protein>
<feature type="binding site" evidence="8">
    <location>
        <position position="392"/>
    </location>
    <ligand>
        <name>a divalent metal cation</name>
        <dbReference type="ChEBI" id="CHEBI:60240"/>
        <label>2</label>
        <note>catalytic</note>
    </ligand>
</feature>
<keyword evidence="4 8" id="KW-0031">Aminopeptidase</keyword>
<feature type="domain" description="Peptidase M24" evidence="11">
    <location>
        <begin position="196"/>
        <end position="393"/>
    </location>
</feature>
<dbReference type="GO" id="GO:0004239">
    <property type="term" value="F:initiator methionyl aminopeptidase activity"/>
    <property type="evidence" value="ECO:0007669"/>
    <property type="project" value="UniProtKB-UniRule"/>
</dbReference>
<feature type="region of interest" description="Disordered" evidence="10">
    <location>
        <begin position="1"/>
        <end position="140"/>
    </location>
</feature>
<keyword evidence="7 8" id="KW-0378">Hydrolase</keyword>
<feature type="binding site" evidence="8">
    <location>
        <position position="290"/>
    </location>
    <ligand>
        <name>a divalent metal cation</name>
        <dbReference type="ChEBI" id="CHEBI:60240"/>
        <label>1</label>
    </ligand>
</feature>
<dbReference type="InterPro" id="IPR036388">
    <property type="entry name" value="WH-like_DNA-bd_sf"/>
</dbReference>
<keyword evidence="5 8" id="KW-0645">Protease</keyword>
<dbReference type="AlphaFoldDB" id="A0A2M4BKQ9"/>
<dbReference type="GO" id="GO:0046872">
    <property type="term" value="F:metal ion binding"/>
    <property type="evidence" value="ECO:0007669"/>
    <property type="project" value="UniProtKB-UniRule"/>
</dbReference>
<evidence type="ECO:0000256" key="1">
    <source>
        <dbReference type="ARBA" id="ARBA00000294"/>
    </source>
</evidence>
<dbReference type="CDD" id="cd01088">
    <property type="entry name" value="MetAP2"/>
    <property type="match status" value="1"/>
</dbReference>
<feature type="binding site" evidence="8">
    <location>
        <position position="367"/>
    </location>
    <ligand>
        <name>substrate</name>
    </ligand>
</feature>
<dbReference type="PANTHER" id="PTHR45777:SF2">
    <property type="entry name" value="METHIONINE AMINOPEPTIDASE 2"/>
    <property type="match status" value="1"/>
</dbReference>
<keyword evidence="6 8" id="KW-0479">Metal-binding</keyword>
<comment type="similarity">
    <text evidence="8">Belongs to the peptidase M24A family. Methionine aminopeptidase eukaryotic type 2 subfamily.</text>
</comment>
<dbReference type="Gene3D" id="1.10.10.10">
    <property type="entry name" value="Winged helix-like DNA-binding domain superfamily/Winged helix DNA-binding domain"/>
    <property type="match status" value="1"/>
</dbReference>
<evidence type="ECO:0000256" key="2">
    <source>
        <dbReference type="ARBA" id="ARBA00001936"/>
    </source>
</evidence>
<dbReference type="InterPro" id="IPR050247">
    <property type="entry name" value="Met_Aminopeptidase_Type2"/>
</dbReference>
<dbReference type="InterPro" id="IPR036005">
    <property type="entry name" value="Creatinase/aminopeptidase-like"/>
</dbReference>
<evidence type="ECO:0000259" key="11">
    <source>
        <dbReference type="Pfam" id="PF00557"/>
    </source>
</evidence>
<feature type="compositionally biased region" description="Basic and acidic residues" evidence="10">
    <location>
        <begin position="62"/>
        <end position="80"/>
    </location>
</feature>
<feature type="binding site" evidence="8">
    <location>
        <position position="487"/>
    </location>
    <ligand>
        <name>a divalent metal cation</name>
        <dbReference type="ChEBI" id="CHEBI:60240"/>
        <label>1</label>
    </ligand>
</feature>
<dbReference type="EMBL" id="GGFJ01004516">
    <property type="protein sequence ID" value="MBW53657.1"/>
    <property type="molecule type" value="Transcribed_RNA"/>
</dbReference>
<dbReference type="HAMAP" id="MF_03175">
    <property type="entry name" value="MetAP_2_euk"/>
    <property type="match status" value="1"/>
</dbReference>
<comment type="cofactor">
    <cofactor evidence="8">
        <name>Co(2+)</name>
        <dbReference type="ChEBI" id="CHEBI:48828"/>
    </cofactor>
    <cofactor evidence="8">
        <name>Zn(2+)</name>
        <dbReference type="ChEBI" id="CHEBI:29105"/>
    </cofactor>
    <cofactor evidence="8">
        <name>Mn(2+)</name>
        <dbReference type="ChEBI" id="CHEBI:29035"/>
    </cofactor>
    <cofactor evidence="8">
        <name>Fe(2+)</name>
        <dbReference type="ChEBI" id="CHEBI:29033"/>
    </cofactor>
    <text evidence="8">Binds 2 divalent metal cations per subunit. Has a high-affinity and a low affinity metal-binding site. The true nature of the physiological cofactor is under debate. The enzyme is active with cobalt, zinc, manganese or divalent iron ions. Most likely, methionine aminopeptidases function as mononuclear Fe(2+)-metalloproteases under physiological conditions, and the catalytically relevant metal-binding site has been assigned to the histidine-containing high-affinity site.</text>
</comment>
<comment type="cofactor">
    <cofactor evidence="3">
        <name>Fe(2+)</name>
        <dbReference type="ChEBI" id="CHEBI:29033"/>
    </cofactor>
</comment>
<dbReference type="GO" id="GO:0006508">
    <property type="term" value="P:proteolysis"/>
    <property type="evidence" value="ECO:0007669"/>
    <property type="project" value="UniProtKB-KW"/>
</dbReference>
<evidence type="ECO:0000256" key="6">
    <source>
        <dbReference type="ARBA" id="ARBA00022723"/>
    </source>
</evidence>
<feature type="binding site" evidence="8">
    <location>
        <position position="279"/>
    </location>
    <ligand>
        <name>a divalent metal cation</name>
        <dbReference type="ChEBI" id="CHEBI:60240"/>
        <label>1</label>
    </ligand>
</feature>
<evidence type="ECO:0000313" key="12">
    <source>
        <dbReference type="EMBL" id="MBW53657.1"/>
    </source>
</evidence>
<feature type="compositionally biased region" description="Acidic residues" evidence="10">
    <location>
        <begin position="13"/>
        <end position="27"/>
    </location>
</feature>
<feature type="compositionally biased region" description="Acidic residues" evidence="10">
    <location>
        <begin position="87"/>
        <end position="102"/>
    </location>
</feature>
<name>A0A2M4BKQ9_9DIPT</name>
<feature type="compositionally biased region" description="Basic residues" evidence="10">
    <location>
        <begin position="36"/>
        <end position="47"/>
    </location>
</feature>
<proteinExistence type="inferred from homology"/>
<dbReference type="InterPro" id="IPR036390">
    <property type="entry name" value="WH_DNA-bd_sf"/>
</dbReference>
<dbReference type="GO" id="GO:0070006">
    <property type="term" value="F:metalloaminopeptidase activity"/>
    <property type="evidence" value="ECO:0007669"/>
    <property type="project" value="UniProtKB-UniRule"/>
</dbReference>
<feature type="compositionally biased region" description="Basic and acidic residues" evidence="10">
    <location>
        <begin position="1"/>
        <end position="12"/>
    </location>
</feature>
<feature type="binding site" evidence="8">
    <location>
        <position position="487"/>
    </location>
    <ligand>
        <name>a divalent metal cation</name>
        <dbReference type="ChEBI" id="CHEBI:60240"/>
        <label>2</label>
        <note>catalytic</note>
    </ligand>
</feature>
<dbReference type="InterPro" id="IPR001714">
    <property type="entry name" value="Pept_M24_MAP"/>
</dbReference>
<comment type="catalytic activity">
    <reaction evidence="1 8 9">
        <text>Release of N-terminal amino acids, preferentially methionine, from peptides and arylamides.</text>
        <dbReference type="EC" id="3.4.11.18"/>
    </reaction>
</comment>
<dbReference type="SUPFAM" id="SSF55920">
    <property type="entry name" value="Creatinase/aminopeptidase"/>
    <property type="match status" value="1"/>
</dbReference>
<dbReference type="PRINTS" id="PR00599">
    <property type="entry name" value="MAPEPTIDASE"/>
</dbReference>
<dbReference type="InterPro" id="IPR000994">
    <property type="entry name" value="Pept_M24"/>
</dbReference>
<reference evidence="12" key="1">
    <citation type="submission" date="2018-01" db="EMBL/GenBank/DDBJ databases">
        <title>An insight into the sialome of Amazonian anophelines.</title>
        <authorList>
            <person name="Ribeiro J.M."/>
            <person name="Scarpassa V."/>
            <person name="Calvo E."/>
        </authorList>
    </citation>
    <scope>NUCLEOTIDE SEQUENCE</scope>
    <source>
        <tissue evidence="12">Salivary glands</tissue>
    </source>
</reference>
<feature type="binding site" evidence="8">
    <location>
        <position position="259"/>
    </location>
    <ligand>
        <name>substrate</name>
    </ligand>
</feature>
<evidence type="ECO:0000256" key="7">
    <source>
        <dbReference type="ARBA" id="ARBA00022801"/>
    </source>
</evidence>
<keyword evidence="8" id="KW-0963">Cytoplasm</keyword>
<evidence type="ECO:0000256" key="5">
    <source>
        <dbReference type="ARBA" id="ARBA00022670"/>
    </source>
</evidence>
<dbReference type="NCBIfam" id="TIGR00501">
    <property type="entry name" value="met_pdase_II"/>
    <property type="match status" value="1"/>
</dbReference>
<accession>A0A2M4BKQ9</accession>
<feature type="compositionally biased region" description="Basic residues" evidence="10">
    <location>
        <begin position="111"/>
        <end position="122"/>
    </location>
</feature>
<feature type="compositionally biased region" description="Gly residues" evidence="10">
    <location>
        <begin position="123"/>
        <end position="140"/>
    </location>
</feature>
<sequence length="506" mass="55725">MAAVETKPKPLDEAADEADQNDEDEVVANENVTEAKKKKKRSKKPKKSAAEKEDDDALNEALAERKAADQKLAAKEESKKKPAAPENGEEDAEEEDDDEEGAETPSTDGAKKKKKKRNKKKGGAGGGAGGTGAAAAGAGGNVKLTAPSVPISEQFPDGKYPEGQIMQYPDSTTAKDRFTSEEKRALDRMQLDIYNELRQAAEAHRQTRQYMQKWIKPGMTMIEICEELEGTARRLIGEKGLEAGLAFPTGCSRNHCAAHYTPNAGDPTVLLYDDVTKIDFGTHIKGRIIDCAFTLSFNPKYDKLLEAVREATETGIREAGIDVRLCDIGAAIQEVMESYEVELDGKTYQVKSIRNLNGHSISPYRIHAGKTVPIVKGGETTRMEENEFYAIETFGSTGRGLVHDDMDCSHYMKNFDAPMVPLRLQSSKQLLGTICRNFGTLAFCKRWLDRAGATKYQMALKDLCDKGIVEAYPPLCDVKGSFTAQYEHTIMLRPTCKEVVSRGDDY</sequence>
<dbReference type="Pfam" id="PF00557">
    <property type="entry name" value="Peptidase_M24"/>
    <property type="match status" value="1"/>
</dbReference>
<feature type="region of interest" description="Disordered" evidence="10">
    <location>
        <begin position="148"/>
        <end position="167"/>
    </location>
</feature>
<dbReference type="GO" id="GO:0005737">
    <property type="term" value="C:cytoplasm"/>
    <property type="evidence" value="ECO:0007669"/>
    <property type="project" value="UniProtKB-SubCell"/>
</dbReference>
<evidence type="ECO:0000256" key="8">
    <source>
        <dbReference type="HAMAP-Rule" id="MF_03175"/>
    </source>
</evidence>
<dbReference type="SUPFAM" id="SSF46785">
    <property type="entry name" value="Winged helix' DNA-binding domain"/>
    <property type="match status" value="1"/>
</dbReference>
<feature type="binding site" evidence="8">
    <location>
        <position position="290"/>
    </location>
    <ligand>
        <name>a divalent metal cation</name>
        <dbReference type="ChEBI" id="CHEBI:60240"/>
        <label>2</label>
        <note>catalytic</note>
    </ligand>
</feature>
<dbReference type="EC" id="3.4.11.18" evidence="8"/>
<feature type="binding site" evidence="8">
    <location>
        <position position="359"/>
    </location>
    <ligand>
        <name>a divalent metal cation</name>
        <dbReference type="ChEBI" id="CHEBI:60240"/>
        <label>2</label>
        <note>catalytic</note>
    </ligand>
</feature>
<comment type="function">
    <text evidence="8 9">Cotranslationally removes the N-terminal methionine from nascent proteins. The N-terminal methionine is often cleaved when the second residue in the primary sequence is small and uncharged (Met-Ala-, Cys, Gly, Pro, Ser, Thr, or Val).</text>
</comment>
<evidence type="ECO:0000256" key="3">
    <source>
        <dbReference type="ARBA" id="ARBA00001954"/>
    </source>
</evidence>
<evidence type="ECO:0000256" key="9">
    <source>
        <dbReference type="RuleBase" id="RU003653"/>
    </source>
</evidence>
<dbReference type="PANTHER" id="PTHR45777">
    <property type="entry name" value="METHIONINE AMINOPEPTIDASE 2"/>
    <property type="match status" value="1"/>
</dbReference>
<dbReference type="Gene3D" id="3.90.230.10">
    <property type="entry name" value="Creatinase/methionine aminopeptidase superfamily"/>
    <property type="match status" value="1"/>
</dbReference>
<evidence type="ECO:0000256" key="4">
    <source>
        <dbReference type="ARBA" id="ARBA00022438"/>
    </source>
</evidence>
<organism evidence="12">
    <name type="scientific">Anopheles marajoara</name>
    <dbReference type="NCBI Taxonomy" id="58244"/>
    <lineage>
        <taxon>Eukaryota</taxon>
        <taxon>Metazoa</taxon>
        <taxon>Ecdysozoa</taxon>
        <taxon>Arthropoda</taxon>
        <taxon>Hexapoda</taxon>
        <taxon>Insecta</taxon>
        <taxon>Pterygota</taxon>
        <taxon>Neoptera</taxon>
        <taxon>Endopterygota</taxon>
        <taxon>Diptera</taxon>
        <taxon>Nematocera</taxon>
        <taxon>Culicoidea</taxon>
        <taxon>Culicidae</taxon>
        <taxon>Anophelinae</taxon>
        <taxon>Anopheles</taxon>
    </lineage>
</organism>
<dbReference type="InterPro" id="IPR002468">
    <property type="entry name" value="Pept_M24A_MAP2"/>
</dbReference>
<comment type="cofactor">
    <cofactor evidence="2">
        <name>Mn(2+)</name>
        <dbReference type="ChEBI" id="CHEBI:29035"/>
    </cofactor>
</comment>